<name>A0A2P2QTK7_RHIMU</name>
<evidence type="ECO:0000313" key="2">
    <source>
        <dbReference type="EMBL" id="MBX70306.1"/>
    </source>
</evidence>
<reference evidence="2" key="1">
    <citation type="submission" date="2018-02" db="EMBL/GenBank/DDBJ databases">
        <title>Rhizophora mucronata_Transcriptome.</title>
        <authorList>
            <person name="Meera S.P."/>
            <person name="Sreeshan A."/>
            <person name="Augustine A."/>
        </authorList>
    </citation>
    <scope>NUCLEOTIDE SEQUENCE</scope>
    <source>
        <tissue evidence="2">Leaf</tissue>
    </source>
</reference>
<protein>
    <submittedName>
        <fullName evidence="2">Uncharacterized protein</fullName>
    </submittedName>
</protein>
<evidence type="ECO:0000256" key="1">
    <source>
        <dbReference type="PROSITE-ProRule" id="PRU00708"/>
    </source>
</evidence>
<dbReference type="AlphaFoldDB" id="A0A2P2QTK7"/>
<dbReference type="EMBL" id="GGEC01089822">
    <property type="protein sequence ID" value="MBX70306.1"/>
    <property type="molecule type" value="Transcribed_RNA"/>
</dbReference>
<dbReference type="InterPro" id="IPR002885">
    <property type="entry name" value="PPR_rpt"/>
</dbReference>
<accession>A0A2P2QTK7</accession>
<proteinExistence type="predicted"/>
<feature type="repeat" description="PPR" evidence="1">
    <location>
        <begin position="9"/>
        <end position="43"/>
    </location>
</feature>
<organism evidence="2">
    <name type="scientific">Rhizophora mucronata</name>
    <name type="common">Asiatic mangrove</name>
    <dbReference type="NCBI Taxonomy" id="61149"/>
    <lineage>
        <taxon>Eukaryota</taxon>
        <taxon>Viridiplantae</taxon>
        <taxon>Streptophyta</taxon>
        <taxon>Embryophyta</taxon>
        <taxon>Tracheophyta</taxon>
        <taxon>Spermatophyta</taxon>
        <taxon>Magnoliopsida</taxon>
        <taxon>eudicotyledons</taxon>
        <taxon>Gunneridae</taxon>
        <taxon>Pentapetalae</taxon>
        <taxon>rosids</taxon>
        <taxon>fabids</taxon>
        <taxon>Malpighiales</taxon>
        <taxon>Rhizophoraceae</taxon>
        <taxon>Rhizophora</taxon>
    </lineage>
</organism>
<sequence>MGKHGCKLSPYVCNPLINGFIRASKLAEAVHFLKVRRDLGLMPQLMEY</sequence>
<dbReference type="PROSITE" id="PS51375">
    <property type="entry name" value="PPR"/>
    <property type="match status" value="1"/>
</dbReference>